<evidence type="ECO:0000313" key="2">
    <source>
        <dbReference type="Proteomes" id="UP000823749"/>
    </source>
</evidence>
<sequence length="141" mass="16060">MQKAGETSSSCCDRNPSPTIHPFAASVSRPRLSTSSRLKFYYLDELVYDDLLFYSGYNLIYRCRVIVLEMELHYQKFEFATRDEMSSPGRYPVDNGTRGRISRAFAHTYNVEAQAALPRTGWDVDLHFNCASGQLMSKNGP</sequence>
<proteinExistence type="predicted"/>
<keyword evidence="2" id="KW-1185">Reference proteome</keyword>
<dbReference type="Proteomes" id="UP000823749">
    <property type="component" value="Chromosome 1"/>
</dbReference>
<gene>
    <name evidence="1" type="ORF">RHGRI_002204</name>
</gene>
<accession>A0AAV6LNQ7</accession>
<reference evidence="1" key="1">
    <citation type="submission" date="2020-08" db="EMBL/GenBank/DDBJ databases">
        <title>Plant Genome Project.</title>
        <authorList>
            <person name="Zhang R.-G."/>
        </authorList>
    </citation>
    <scope>NUCLEOTIDE SEQUENCE</scope>
    <source>
        <strain evidence="1">WSP0</strain>
        <tissue evidence="1">Leaf</tissue>
    </source>
</reference>
<protein>
    <submittedName>
        <fullName evidence="1">Uncharacterized protein</fullName>
    </submittedName>
</protein>
<dbReference type="AlphaFoldDB" id="A0AAV6LNQ7"/>
<dbReference type="EMBL" id="JACTNZ010000001">
    <property type="protein sequence ID" value="KAG5566571.1"/>
    <property type="molecule type" value="Genomic_DNA"/>
</dbReference>
<comment type="caution">
    <text evidence="1">The sequence shown here is derived from an EMBL/GenBank/DDBJ whole genome shotgun (WGS) entry which is preliminary data.</text>
</comment>
<organism evidence="1 2">
    <name type="scientific">Rhododendron griersonianum</name>
    <dbReference type="NCBI Taxonomy" id="479676"/>
    <lineage>
        <taxon>Eukaryota</taxon>
        <taxon>Viridiplantae</taxon>
        <taxon>Streptophyta</taxon>
        <taxon>Embryophyta</taxon>
        <taxon>Tracheophyta</taxon>
        <taxon>Spermatophyta</taxon>
        <taxon>Magnoliopsida</taxon>
        <taxon>eudicotyledons</taxon>
        <taxon>Gunneridae</taxon>
        <taxon>Pentapetalae</taxon>
        <taxon>asterids</taxon>
        <taxon>Ericales</taxon>
        <taxon>Ericaceae</taxon>
        <taxon>Ericoideae</taxon>
        <taxon>Rhodoreae</taxon>
        <taxon>Rhododendron</taxon>
    </lineage>
</organism>
<evidence type="ECO:0000313" key="1">
    <source>
        <dbReference type="EMBL" id="KAG5566571.1"/>
    </source>
</evidence>
<name>A0AAV6LNQ7_9ERIC</name>